<keyword evidence="3 8" id="KW-0378">Hydrolase</keyword>
<keyword evidence="8" id="KW-0121">Carboxypeptidase</keyword>
<proteinExistence type="predicted"/>
<keyword evidence="9" id="KW-1185">Reference proteome</keyword>
<feature type="chain" id="PRO_5002173351" evidence="6">
    <location>
        <begin position="38"/>
        <end position="439"/>
    </location>
</feature>
<dbReference type="InterPro" id="IPR036264">
    <property type="entry name" value="Bact_exopeptidase_dim_dom"/>
</dbReference>
<gene>
    <name evidence="8" type="ORF">RR42_m0075</name>
</gene>
<sequence>MRLNFSPRASALAHRCSPSLKAAATLAALLCAAAAQAAPVEPAYQLSQQEKPALIATLKDLVSIESGSKDIEGLDRIAALIRDRLAAMGGDAQLIEPTEVYRMEDTPKQVGKMVMAQFKGTGKRNIMLIGHMDTVYLRGMLAQQPFRIDGERAYGLGIADDKNGVAVILHTVAILQKMGFKDYGTLTVLINGDEEISSPGARAMLTRMGSQQDAVFSCEATRVTGDRLSLATSGIGAISLTVHGKASHAGSSPENGRNALYELSHQILQMRDLSNHETGLKVNWTISSAGTNRNVIPATATAQADVRVLRTADYDNLERTLQERVKKQLIPETKVEVRFERRRPPLEVTDAARKLAAHAQGVYAEIGEKLAVYDTAEGGGTDAAFAAAATKAPVIERFGLRGFGAHSNDAEYVDLNSVTPRLYLLTRMIMDVSQDKTGR</sequence>
<dbReference type="AlphaFoldDB" id="A0A0C4Y3P2"/>
<accession>A0A0C4Y3P2</accession>
<dbReference type="InterPro" id="IPR050072">
    <property type="entry name" value="Peptidase_M20A"/>
</dbReference>
<evidence type="ECO:0000313" key="8">
    <source>
        <dbReference type="EMBL" id="AJG17490.1"/>
    </source>
</evidence>
<evidence type="ECO:0000256" key="1">
    <source>
        <dbReference type="ARBA" id="ARBA00001947"/>
    </source>
</evidence>
<dbReference type="NCBIfam" id="NF004788">
    <property type="entry name" value="PRK06133.1"/>
    <property type="match status" value="1"/>
</dbReference>
<evidence type="ECO:0000256" key="4">
    <source>
        <dbReference type="ARBA" id="ARBA00022833"/>
    </source>
</evidence>
<dbReference type="EC" id="3.4.17.11" evidence="8"/>
<dbReference type="InterPro" id="IPR002933">
    <property type="entry name" value="Peptidase_M20"/>
</dbReference>
<dbReference type="SUPFAM" id="SSF55031">
    <property type="entry name" value="Bacterial exopeptidase dimerisation domain"/>
    <property type="match status" value="1"/>
</dbReference>
<keyword evidence="6" id="KW-0732">Signal</keyword>
<feature type="active site" evidence="5">
    <location>
        <position position="133"/>
    </location>
</feature>
<organism evidence="8 9">
    <name type="scientific">Cupriavidus basilensis</name>
    <dbReference type="NCBI Taxonomy" id="68895"/>
    <lineage>
        <taxon>Bacteria</taxon>
        <taxon>Pseudomonadati</taxon>
        <taxon>Pseudomonadota</taxon>
        <taxon>Betaproteobacteria</taxon>
        <taxon>Burkholderiales</taxon>
        <taxon>Burkholderiaceae</taxon>
        <taxon>Cupriavidus</taxon>
    </lineage>
</organism>
<dbReference type="PIRSF" id="PIRSF037238">
    <property type="entry name" value="Carboxypeptidase_G2"/>
    <property type="match status" value="1"/>
</dbReference>
<dbReference type="PANTHER" id="PTHR43808:SF10">
    <property type="entry name" value="BLL3749 PROTEIN"/>
    <property type="match status" value="1"/>
</dbReference>
<feature type="active site" description="Proton acceptor" evidence="5">
    <location>
        <position position="194"/>
    </location>
</feature>
<dbReference type="InterPro" id="IPR017150">
    <property type="entry name" value="Pept_M20_glutamate_carboxypep"/>
</dbReference>
<dbReference type="Proteomes" id="UP000031843">
    <property type="component" value="Chromosome main"/>
</dbReference>
<dbReference type="GO" id="GO:0046872">
    <property type="term" value="F:metal ion binding"/>
    <property type="evidence" value="ECO:0007669"/>
    <property type="project" value="UniProtKB-KW"/>
</dbReference>
<dbReference type="OrthoDB" id="9776600at2"/>
<feature type="domain" description="Peptidase M20 dimerisation" evidence="7">
    <location>
        <begin position="231"/>
        <end position="330"/>
    </location>
</feature>
<dbReference type="InterPro" id="IPR011650">
    <property type="entry name" value="Peptidase_M20_dimer"/>
</dbReference>
<dbReference type="CDD" id="cd03885">
    <property type="entry name" value="M20_CPDG2"/>
    <property type="match status" value="1"/>
</dbReference>
<comment type="cofactor">
    <cofactor evidence="1">
        <name>Zn(2+)</name>
        <dbReference type="ChEBI" id="CHEBI:29105"/>
    </cofactor>
</comment>
<dbReference type="Pfam" id="PF01546">
    <property type="entry name" value="Peptidase_M20"/>
    <property type="match status" value="1"/>
</dbReference>
<dbReference type="Gene3D" id="3.30.70.360">
    <property type="match status" value="1"/>
</dbReference>
<evidence type="ECO:0000256" key="5">
    <source>
        <dbReference type="PIRSR" id="PIRSR037238-1"/>
    </source>
</evidence>
<evidence type="ECO:0000256" key="2">
    <source>
        <dbReference type="ARBA" id="ARBA00022723"/>
    </source>
</evidence>
<dbReference type="PROSITE" id="PS00758">
    <property type="entry name" value="ARGE_DAPE_CPG2_1"/>
    <property type="match status" value="1"/>
</dbReference>
<evidence type="ECO:0000256" key="3">
    <source>
        <dbReference type="ARBA" id="ARBA00022801"/>
    </source>
</evidence>
<dbReference type="PANTHER" id="PTHR43808">
    <property type="entry name" value="ACETYLORNITHINE DEACETYLASE"/>
    <property type="match status" value="1"/>
</dbReference>
<dbReference type="SUPFAM" id="SSF53187">
    <property type="entry name" value="Zn-dependent exopeptidases"/>
    <property type="match status" value="1"/>
</dbReference>
<dbReference type="InterPro" id="IPR001261">
    <property type="entry name" value="ArgE/DapE_CS"/>
</dbReference>
<keyword evidence="4" id="KW-0862">Zinc</keyword>
<dbReference type="PROSITE" id="PS00759">
    <property type="entry name" value="ARGE_DAPE_CPG2_2"/>
    <property type="match status" value="1"/>
</dbReference>
<name>A0A0C4Y3P2_9BURK</name>
<dbReference type="GO" id="GO:0004180">
    <property type="term" value="F:carboxypeptidase activity"/>
    <property type="evidence" value="ECO:0007669"/>
    <property type="project" value="UniProtKB-KW"/>
</dbReference>
<keyword evidence="8" id="KW-0645">Protease</keyword>
<evidence type="ECO:0000313" key="9">
    <source>
        <dbReference type="Proteomes" id="UP000031843"/>
    </source>
</evidence>
<dbReference type="Pfam" id="PF07687">
    <property type="entry name" value="M20_dimer"/>
    <property type="match status" value="1"/>
</dbReference>
<reference evidence="8 9" key="1">
    <citation type="journal article" date="2015" name="Genome Announc.">
        <title>Complete Genome Sequence of Cupriavidus basilensis 4G11, Isolated from the Oak Ridge Field Research Center Site.</title>
        <authorList>
            <person name="Ray J."/>
            <person name="Waters R.J."/>
            <person name="Skerker J.M."/>
            <person name="Kuehl J.V."/>
            <person name="Price M.N."/>
            <person name="Huang J."/>
            <person name="Chakraborty R."/>
            <person name="Arkin A.P."/>
            <person name="Deutschbauer A."/>
        </authorList>
    </citation>
    <scope>NUCLEOTIDE SEQUENCE [LARGE SCALE GENOMIC DNA]</scope>
    <source>
        <strain evidence="8">4G11</strain>
    </source>
</reference>
<dbReference type="RefSeq" id="WP_043342729.1">
    <property type="nucleotide sequence ID" value="NZ_CP010536.1"/>
</dbReference>
<evidence type="ECO:0000256" key="6">
    <source>
        <dbReference type="SAM" id="SignalP"/>
    </source>
</evidence>
<dbReference type="EMBL" id="CP010536">
    <property type="protein sequence ID" value="AJG17490.1"/>
    <property type="molecule type" value="Genomic_DNA"/>
</dbReference>
<dbReference type="STRING" id="68895.RR42_m0075"/>
<evidence type="ECO:0000259" key="7">
    <source>
        <dbReference type="Pfam" id="PF07687"/>
    </source>
</evidence>
<dbReference type="Gene3D" id="3.40.630.10">
    <property type="entry name" value="Zn peptidases"/>
    <property type="match status" value="1"/>
</dbReference>
<protein>
    <submittedName>
        <fullName evidence="8">Glutamate carboxypeptidase</fullName>
        <ecNumber evidence="8">3.4.17.11</ecNumber>
    </submittedName>
</protein>
<dbReference type="KEGG" id="cbw:RR42_m0075"/>
<feature type="signal peptide" evidence="6">
    <location>
        <begin position="1"/>
        <end position="37"/>
    </location>
</feature>
<keyword evidence="2" id="KW-0479">Metal-binding</keyword>